<dbReference type="Proteomes" id="UP000237271">
    <property type="component" value="Unassembled WGS sequence"/>
</dbReference>
<sequence>MEGMKPILPHELGQFIGLLIARVIVPNREKLTNHWKTTDEGAISRLSFGSVLARDRFLEISRNLHFNPNDDPRAQTDRAWKIRKVVEVLQRTFVRGYVSPSHLAFDEAVLPSRSSFNKMRVYLKDKPHKWGTKLFMLCSAVTAYCIRPHFHPKDDARVQTERAYKIQKVVAVL</sequence>
<keyword evidence="3" id="KW-1185">Reference proteome</keyword>
<organism evidence="2 3">
    <name type="scientific">Phytophthora palmivora</name>
    <dbReference type="NCBI Taxonomy" id="4796"/>
    <lineage>
        <taxon>Eukaryota</taxon>
        <taxon>Sar</taxon>
        <taxon>Stramenopiles</taxon>
        <taxon>Oomycota</taxon>
        <taxon>Peronosporomycetes</taxon>
        <taxon>Peronosporales</taxon>
        <taxon>Peronosporaceae</taxon>
        <taxon>Phytophthora</taxon>
    </lineage>
</organism>
<comment type="caution">
    <text evidence="2">The sequence shown here is derived from an EMBL/GenBank/DDBJ whole genome shotgun (WGS) entry which is preliminary data.</text>
</comment>
<dbReference type="OrthoDB" id="127622at2759"/>
<feature type="domain" description="PiggyBac transposable element-derived protein" evidence="1">
    <location>
        <begin position="6"/>
        <end position="162"/>
    </location>
</feature>
<reference evidence="2 3" key="1">
    <citation type="journal article" date="2017" name="Genome Biol. Evol.">
        <title>Phytophthora megakarya and P. palmivora, closely related causal agents of cacao black pod rot, underwent increases in genome sizes and gene numbers by different mechanisms.</title>
        <authorList>
            <person name="Ali S.S."/>
            <person name="Shao J."/>
            <person name="Lary D.J."/>
            <person name="Kronmiller B."/>
            <person name="Shen D."/>
            <person name="Strem M.D."/>
            <person name="Amoako-Attah I."/>
            <person name="Akrofi A.Y."/>
            <person name="Begoude B.A."/>
            <person name="Ten Hoopen G.M."/>
            <person name="Coulibaly K."/>
            <person name="Kebe B.I."/>
            <person name="Melnick R.L."/>
            <person name="Guiltinan M.J."/>
            <person name="Tyler B.M."/>
            <person name="Meinhardt L.W."/>
            <person name="Bailey B.A."/>
        </authorList>
    </citation>
    <scope>NUCLEOTIDE SEQUENCE [LARGE SCALE GENOMIC DNA]</scope>
    <source>
        <strain evidence="3">sbr112.9</strain>
    </source>
</reference>
<dbReference type="Pfam" id="PF13843">
    <property type="entry name" value="DDE_Tnp_1_7"/>
    <property type="match status" value="1"/>
</dbReference>
<name>A0A2P4XRS6_9STRA</name>
<dbReference type="AlphaFoldDB" id="A0A2P4XRS6"/>
<evidence type="ECO:0000313" key="3">
    <source>
        <dbReference type="Proteomes" id="UP000237271"/>
    </source>
</evidence>
<dbReference type="InterPro" id="IPR029526">
    <property type="entry name" value="PGBD"/>
</dbReference>
<proteinExistence type="predicted"/>
<evidence type="ECO:0000313" key="2">
    <source>
        <dbReference type="EMBL" id="POM68261.1"/>
    </source>
</evidence>
<evidence type="ECO:0000259" key="1">
    <source>
        <dbReference type="Pfam" id="PF13843"/>
    </source>
</evidence>
<accession>A0A2P4XRS6</accession>
<dbReference type="PANTHER" id="PTHR46599:SF3">
    <property type="entry name" value="PIGGYBAC TRANSPOSABLE ELEMENT-DERIVED PROTEIN 4"/>
    <property type="match status" value="1"/>
</dbReference>
<gene>
    <name evidence="2" type="ORF">PHPALM_15600</name>
</gene>
<dbReference type="PANTHER" id="PTHR46599">
    <property type="entry name" value="PIGGYBAC TRANSPOSABLE ELEMENT-DERIVED PROTEIN 4"/>
    <property type="match status" value="1"/>
</dbReference>
<protein>
    <recommendedName>
        <fullName evidence="1">PiggyBac transposable element-derived protein domain-containing protein</fullName>
    </recommendedName>
</protein>
<dbReference type="EMBL" id="NCKW01008305">
    <property type="protein sequence ID" value="POM68261.1"/>
    <property type="molecule type" value="Genomic_DNA"/>
</dbReference>